<reference evidence="4 5" key="1">
    <citation type="submission" date="2017-08" db="EMBL/GenBank/DDBJ databases">
        <title>Halovibrio sewagensis sp. nov., isolated from wastewater of high salinity.</title>
        <authorList>
            <person name="Dong X."/>
            <person name="Zhang G."/>
        </authorList>
    </citation>
    <scope>NUCLEOTIDE SEQUENCE [LARGE SCALE GENOMIC DNA]</scope>
    <source>
        <strain evidence="4 5">YL5-2</strain>
    </source>
</reference>
<organism evidence="4 5">
    <name type="scientific">Halovibrio salipaludis</name>
    <dbReference type="NCBI Taxonomy" id="2032626"/>
    <lineage>
        <taxon>Bacteria</taxon>
        <taxon>Pseudomonadati</taxon>
        <taxon>Pseudomonadota</taxon>
        <taxon>Gammaproteobacteria</taxon>
        <taxon>Oceanospirillales</taxon>
        <taxon>Halomonadaceae</taxon>
        <taxon>Halovibrio</taxon>
    </lineage>
</organism>
<comment type="caution">
    <text evidence="4">The sequence shown here is derived from an EMBL/GenBank/DDBJ whole genome shotgun (WGS) entry which is preliminary data.</text>
</comment>
<feature type="signal peptide" evidence="3">
    <location>
        <begin position="1"/>
        <end position="23"/>
    </location>
</feature>
<dbReference type="EMBL" id="NSKD01000005">
    <property type="protein sequence ID" value="PAU79815.1"/>
    <property type="molecule type" value="Genomic_DNA"/>
</dbReference>
<gene>
    <name evidence="4" type="ORF">CK501_11475</name>
</gene>
<evidence type="ECO:0000313" key="5">
    <source>
        <dbReference type="Proteomes" id="UP000218896"/>
    </source>
</evidence>
<evidence type="ECO:0000256" key="2">
    <source>
        <dbReference type="SAM" id="MobiDB-lite"/>
    </source>
</evidence>
<evidence type="ECO:0000256" key="1">
    <source>
        <dbReference type="SAM" id="Coils"/>
    </source>
</evidence>
<proteinExistence type="predicted"/>
<dbReference type="OrthoDB" id="192249at2"/>
<dbReference type="Proteomes" id="UP000218896">
    <property type="component" value="Unassembled WGS sequence"/>
</dbReference>
<protein>
    <submittedName>
        <fullName evidence="4">Uncharacterized protein</fullName>
    </submittedName>
</protein>
<dbReference type="RefSeq" id="WP_095617885.1">
    <property type="nucleotide sequence ID" value="NZ_NSKD01000005.1"/>
</dbReference>
<sequence length="374" mass="42365">MRYLQTLTTLTVILAIFAAPTWASETLETNRQWDVLPSPNGDEGRQTLAAAAESLASLDVTLAAEPLTEQRLSRLAATPAEDPLIRALRELLGQAIDRRDFLLFLDDVARAQPDRVRVHSGRARRAGILLHPDDVFKGEPRRYGGQTLAIAPPPRPHDLDPAPDGAPLGERWSARYPNPPDETERLRALEAEGGGDFRERIEQLIEQLRDQRAEVHVLATVRRRERGYLMYGAFTLSRASTRAQVEQRTEELDRLNREWDLDIPIQWQHPDGWRTTIEAAKEMAEAYNVVYATRHGARHSNHYGAGAIDLSVTRLPRNLRLQAPDGTERTFDLSGADEPRDLNLTPRLIEWIEAHYEVRKLRSDYPHWGNANGD</sequence>
<evidence type="ECO:0000313" key="4">
    <source>
        <dbReference type="EMBL" id="PAU79815.1"/>
    </source>
</evidence>
<keyword evidence="5" id="KW-1185">Reference proteome</keyword>
<keyword evidence="3" id="KW-0732">Signal</keyword>
<accession>A0A2A2F5D6</accession>
<keyword evidence="1" id="KW-0175">Coiled coil</keyword>
<feature type="coiled-coil region" evidence="1">
    <location>
        <begin position="198"/>
        <end position="258"/>
    </location>
</feature>
<evidence type="ECO:0000256" key="3">
    <source>
        <dbReference type="SAM" id="SignalP"/>
    </source>
</evidence>
<dbReference type="AlphaFoldDB" id="A0A2A2F5D6"/>
<name>A0A2A2F5D6_9GAMM</name>
<feature type="region of interest" description="Disordered" evidence="2">
    <location>
        <begin position="148"/>
        <end position="171"/>
    </location>
</feature>
<feature type="chain" id="PRO_5012742413" evidence="3">
    <location>
        <begin position="24"/>
        <end position="374"/>
    </location>
</feature>